<dbReference type="Gene3D" id="1.10.260.40">
    <property type="entry name" value="lambda repressor-like DNA-binding domains"/>
    <property type="match status" value="1"/>
</dbReference>
<protein>
    <submittedName>
        <fullName evidence="6">LacI family DNA-binding transcriptional regulator</fullName>
    </submittedName>
</protein>
<dbReference type="InterPro" id="IPR028082">
    <property type="entry name" value="Peripla_BP_I"/>
</dbReference>
<sequence>MMTIKDVAEKAKVSTATVSRVINNKTEGITEEMRRHVQKVIDEMGYTPSGLARGMVTKKTYTIGLVIQNICNPFFPKMVSGVESIAYKNGYMVLLCNTDENIEREKNYVSILREKRVDGIIITVSNGKDKEYISNLTAGNIPFVFLDEIAEDVNCVCVDNESGAYKATTHLIELGHKNIACLSGPDTSITNLQRVKGYRKALEEANLPIREELILKGTYKADSGFKNTENILNRYNDVTAIFCANDFNALGAYEAAMAHGKKVPEDISIVGFDDILDIPANNFAFTSVSQPTYEMGQEAAKMLIDIIDKKELKDEVVSFQPNLIVRDSTSTPK</sequence>
<evidence type="ECO:0000259" key="5">
    <source>
        <dbReference type="PROSITE" id="PS50932"/>
    </source>
</evidence>
<keyword evidence="3 6" id="KW-0238">DNA-binding</keyword>
<keyword evidence="4" id="KW-0804">Transcription</keyword>
<dbReference type="RefSeq" id="WP_212690552.1">
    <property type="nucleotide sequence ID" value="NZ_CP058561.1"/>
</dbReference>
<proteinExistence type="predicted"/>
<feature type="domain" description="HTH lacI-type" evidence="5">
    <location>
        <begin position="2"/>
        <end position="57"/>
    </location>
</feature>
<dbReference type="Proteomes" id="UP000677305">
    <property type="component" value="Chromosome"/>
</dbReference>
<dbReference type="PROSITE" id="PS50932">
    <property type="entry name" value="HTH_LACI_2"/>
    <property type="match status" value="1"/>
</dbReference>
<keyword evidence="7" id="KW-1185">Reference proteome</keyword>
<dbReference type="CDD" id="cd01392">
    <property type="entry name" value="HTH_LacI"/>
    <property type="match status" value="1"/>
</dbReference>
<keyword evidence="1" id="KW-0678">Repressor</keyword>
<name>A0A8J8SDE0_9FIRM</name>
<dbReference type="KEGG" id="vgu:HYG85_16315"/>
<reference evidence="6 7" key="1">
    <citation type="submission" date="2020-07" db="EMBL/GenBank/DDBJ databases">
        <title>Vallitalea guaymasensis genome.</title>
        <authorList>
            <person name="Postec A."/>
        </authorList>
    </citation>
    <scope>NUCLEOTIDE SEQUENCE [LARGE SCALE GENOMIC DNA]</scope>
    <source>
        <strain evidence="6 7">Ra1766G1</strain>
    </source>
</reference>
<dbReference type="PRINTS" id="PR00036">
    <property type="entry name" value="HTHLACI"/>
</dbReference>
<gene>
    <name evidence="6" type="ORF">HYG85_16315</name>
</gene>
<dbReference type="CDD" id="cd06267">
    <property type="entry name" value="PBP1_LacI_sugar_binding-like"/>
    <property type="match status" value="1"/>
</dbReference>
<evidence type="ECO:0000256" key="4">
    <source>
        <dbReference type="ARBA" id="ARBA00023163"/>
    </source>
</evidence>
<dbReference type="Gene3D" id="3.40.50.2300">
    <property type="match status" value="2"/>
</dbReference>
<dbReference type="Pfam" id="PF00532">
    <property type="entry name" value="Peripla_BP_1"/>
    <property type="match status" value="1"/>
</dbReference>
<dbReference type="InterPro" id="IPR001761">
    <property type="entry name" value="Peripla_BP/Lac1_sug-bd_dom"/>
</dbReference>
<dbReference type="PROSITE" id="PS00356">
    <property type="entry name" value="HTH_LACI_1"/>
    <property type="match status" value="1"/>
</dbReference>
<dbReference type="InterPro" id="IPR010982">
    <property type="entry name" value="Lambda_DNA-bd_dom_sf"/>
</dbReference>
<dbReference type="SUPFAM" id="SSF47413">
    <property type="entry name" value="lambda repressor-like DNA-binding domains"/>
    <property type="match status" value="1"/>
</dbReference>
<dbReference type="InterPro" id="IPR000843">
    <property type="entry name" value="HTH_LacI"/>
</dbReference>
<dbReference type="SUPFAM" id="SSF53822">
    <property type="entry name" value="Periplasmic binding protein-like I"/>
    <property type="match status" value="1"/>
</dbReference>
<dbReference type="AlphaFoldDB" id="A0A8J8SDE0"/>
<evidence type="ECO:0000313" key="6">
    <source>
        <dbReference type="EMBL" id="QUH30385.1"/>
    </source>
</evidence>
<evidence type="ECO:0000256" key="2">
    <source>
        <dbReference type="ARBA" id="ARBA00023015"/>
    </source>
</evidence>
<dbReference type="GO" id="GO:0000976">
    <property type="term" value="F:transcription cis-regulatory region binding"/>
    <property type="evidence" value="ECO:0007669"/>
    <property type="project" value="TreeGrafter"/>
</dbReference>
<dbReference type="Pfam" id="PF00356">
    <property type="entry name" value="LacI"/>
    <property type="match status" value="1"/>
</dbReference>
<keyword evidence="2" id="KW-0805">Transcription regulation</keyword>
<evidence type="ECO:0000256" key="1">
    <source>
        <dbReference type="ARBA" id="ARBA00022491"/>
    </source>
</evidence>
<organism evidence="6 7">
    <name type="scientific">Vallitalea guaymasensis</name>
    <dbReference type="NCBI Taxonomy" id="1185412"/>
    <lineage>
        <taxon>Bacteria</taxon>
        <taxon>Bacillati</taxon>
        <taxon>Bacillota</taxon>
        <taxon>Clostridia</taxon>
        <taxon>Lachnospirales</taxon>
        <taxon>Vallitaleaceae</taxon>
        <taxon>Vallitalea</taxon>
    </lineage>
</organism>
<dbReference type="PANTHER" id="PTHR30146">
    <property type="entry name" value="LACI-RELATED TRANSCRIPTIONAL REPRESSOR"/>
    <property type="match status" value="1"/>
</dbReference>
<dbReference type="SMART" id="SM00354">
    <property type="entry name" value="HTH_LACI"/>
    <property type="match status" value="1"/>
</dbReference>
<dbReference type="GO" id="GO:0003700">
    <property type="term" value="F:DNA-binding transcription factor activity"/>
    <property type="evidence" value="ECO:0007669"/>
    <property type="project" value="TreeGrafter"/>
</dbReference>
<evidence type="ECO:0000256" key="3">
    <source>
        <dbReference type="ARBA" id="ARBA00023125"/>
    </source>
</evidence>
<dbReference type="EMBL" id="CP058561">
    <property type="protein sequence ID" value="QUH30385.1"/>
    <property type="molecule type" value="Genomic_DNA"/>
</dbReference>
<accession>A0A8J8SDE0</accession>
<dbReference type="PANTHER" id="PTHR30146:SF148">
    <property type="entry name" value="HTH-TYPE TRANSCRIPTIONAL REPRESSOR PURR-RELATED"/>
    <property type="match status" value="1"/>
</dbReference>
<evidence type="ECO:0000313" key="7">
    <source>
        <dbReference type="Proteomes" id="UP000677305"/>
    </source>
</evidence>